<dbReference type="Pfam" id="PF14534">
    <property type="entry name" value="DUF4440"/>
    <property type="match status" value="1"/>
</dbReference>
<reference evidence="2 3" key="1">
    <citation type="submission" date="2018-08" db="EMBL/GenBank/DDBJ databases">
        <title>Sequencing the genomes of 1000 actinobacteria strains.</title>
        <authorList>
            <person name="Klenk H.-P."/>
        </authorList>
    </citation>
    <scope>NUCLEOTIDE SEQUENCE [LARGE SCALE GENOMIC DNA]</scope>
    <source>
        <strain evidence="2 3">DSM 22891</strain>
    </source>
</reference>
<name>A0A3D9V4A2_THECX</name>
<dbReference type="InterPro" id="IPR027843">
    <property type="entry name" value="DUF4440"/>
</dbReference>
<dbReference type="NCBIfam" id="TIGR02246">
    <property type="entry name" value="SgcJ/EcaC family oxidoreductase"/>
    <property type="match status" value="1"/>
</dbReference>
<sequence>MDPTPITELLNRMVAAWNAGDAAAFAEVFTEDADYITFFGAHLKGRKEIEAAHEPLFTHALKGSRIGQPSTGSAGPTIRFLSEDVALVVSRGGTVLAGQSTPTPDRDSIMTLTAVRGPKGWRLASFQNTRVTPMPNPSSAWKEAR</sequence>
<gene>
    <name evidence="2" type="ORF">DFJ64_1705</name>
</gene>
<dbReference type="AlphaFoldDB" id="A0A3D9V4A2"/>
<accession>A0A3D9V4A2</accession>
<comment type="caution">
    <text evidence="2">The sequence shown here is derived from an EMBL/GenBank/DDBJ whole genome shotgun (WGS) entry which is preliminary data.</text>
</comment>
<evidence type="ECO:0000313" key="2">
    <source>
        <dbReference type="EMBL" id="REF36299.1"/>
    </source>
</evidence>
<dbReference type="Proteomes" id="UP000256485">
    <property type="component" value="Unassembled WGS sequence"/>
</dbReference>
<evidence type="ECO:0000313" key="3">
    <source>
        <dbReference type="Proteomes" id="UP000256485"/>
    </source>
</evidence>
<dbReference type="EMBL" id="QTUC01000001">
    <property type="protein sequence ID" value="REF36299.1"/>
    <property type="molecule type" value="Genomic_DNA"/>
</dbReference>
<evidence type="ECO:0000259" key="1">
    <source>
        <dbReference type="Pfam" id="PF14534"/>
    </source>
</evidence>
<protein>
    <submittedName>
        <fullName evidence="2">Uncharacterized protein (TIGR02246 family)</fullName>
    </submittedName>
</protein>
<organism evidence="2 3">
    <name type="scientific">Thermasporomyces composti</name>
    <dbReference type="NCBI Taxonomy" id="696763"/>
    <lineage>
        <taxon>Bacteria</taxon>
        <taxon>Bacillati</taxon>
        <taxon>Actinomycetota</taxon>
        <taxon>Actinomycetes</taxon>
        <taxon>Propionibacteriales</taxon>
        <taxon>Nocardioidaceae</taxon>
        <taxon>Thermasporomyces</taxon>
    </lineage>
</organism>
<dbReference type="OrthoDB" id="582586at2"/>
<proteinExistence type="predicted"/>
<dbReference type="InterPro" id="IPR011944">
    <property type="entry name" value="Steroid_delta5-4_isomerase"/>
</dbReference>
<dbReference type="RefSeq" id="WP_115849960.1">
    <property type="nucleotide sequence ID" value="NZ_QTUC01000001.1"/>
</dbReference>
<feature type="domain" description="DUF4440" evidence="1">
    <location>
        <begin position="6"/>
        <end position="123"/>
    </location>
</feature>
<dbReference type="InterPro" id="IPR032710">
    <property type="entry name" value="NTF2-like_dom_sf"/>
</dbReference>
<dbReference type="Gene3D" id="3.10.450.50">
    <property type="match status" value="1"/>
</dbReference>
<dbReference type="SUPFAM" id="SSF54427">
    <property type="entry name" value="NTF2-like"/>
    <property type="match status" value="1"/>
</dbReference>
<keyword evidence="3" id="KW-1185">Reference proteome</keyword>